<evidence type="ECO:0000313" key="2">
    <source>
        <dbReference type="EMBL" id="EXJ16578.1"/>
    </source>
</evidence>
<dbReference type="InterPro" id="IPR012296">
    <property type="entry name" value="Nuclease_put_TT1808"/>
</dbReference>
<dbReference type="Proteomes" id="UP000019460">
    <property type="component" value="Unassembled WGS sequence"/>
</dbReference>
<dbReference type="EMBL" id="AONC01000009">
    <property type="protein sequence ID" value="EXJ16578.1"/>
    <property type="molecule type" value="Genomic_DNA"/>
</dbReference>
<dbReference type="Gene3D" id="3.90.1570.10">
    <property type="entry name" value="tt1808, chain A"/>
    <property type="match status" value="1"/>
</dbReference>
<dbReference type="STRING" id="1249627.D779_4131"/>
<dbReference type="CDD" id="cd06260">
    <property type="entry name" value="DUF820-like"/>
    <property type="match status" value="1"/>
</dbReference>
<feature type="domain" description="Putative restriction endonuclease" evidence="1">
    <location>
        <begin position="13"/>
        <end position="169"/>
    </location>
</feature>
<dbReference type="OrthoDB" id="26750at2"/>
<dbReference type="PANTHER" id="PTHR36558">
    <property type="entry name" value="GLR1098 PROTEIN"/>
    <property type="match status" value="1"/>
</dbReference>
<dbReference type="PATRIC" id="fig|1249627.3.peg.637"/>
<sequence>MTNTAEKIGIGRDEYLAGELESPVKHEYLAGQVFAMAGASEAHVTISLNLASLLRPHVRGGPCRVYMADMKVRVEAADAFFYPDVFATCSEADAALTYFKESPTLIVEVLSSSTAAFDRGKKFAHYRRLDSLREYVVIDPDLMSVDVFRRNEADQWVLIPFAEGDQVELTSIDFSTPIETIYEDVDLTELPNSTT</sequence>
<dbReference type="InterPro" id="IPR008538">
    <property type="entry name" value="Uma2"/>
</dbReference>
<dbReference type="eggNOG" id="COG4636">
    <property type="taxonomic scope" value="Bacteria"/>
</dbReference>
<accession>W9VAD6</accession>
<dbReference type="PANTHER" id="PTHR36558:SF1">
    <property type="entry name" value="RESTRICTION ENDONUCLEASE DOMAIN-CONTAINING PROTEIN-RELATED"/>
    <property type="match status" value="1"/>
</dbReference>
<organism evidence="2 3">
    <name type="scientific">Imhoffiella purpurea</name>
    <dbReference type="NCBI Taxonomy" id="1249627"/>
    <lineage>
        <taxon>Bacteria</taxon>
        <taxon>Pseudomonadati</taxon>
        <taxon>Pseudomonadota</taxon>
        <taxon>Gammaproteobacteria</taxon>
        <taxon>Chromatiales</taxon>
        <taxon>Chromatiaceae</taxon>
        <taxon>Imhoffiella</taxon>
    </lineage>
</organism>
<dbReference type="SUPFAM" id="SSF52980">
    <property type="entry name" value="Restriction endonuclease-like"/>
    <property type="match status" value="1"/>
</dbReference>
<dbReference type="RefSeq" id="WP_043749478.1">
    <property type="nucleotide sequence ID" value="NZ_AONC01000009.1"/>
</dbReference>
<dbReference type="AlphaFoldDB" id="W9VAD6"/>
<comment type="caution">
    <text evidence="2">The sequence shown here is derived from an EMBL/GenBank/DDBJ whole genome shotgun (WGS) entry which is preliminary data.</text>
</comment>
<reference evidence="2 3" key="1">
    <citation type="submission" date="2012-11" db="EMBL/GenBank/DDBJ databases">
        <title>Genome assembly of Thiorhodococcus sp. AK35.</title>
        <authorList>
            <person name="Nupur N."/>
            <person name="Khatri I."/>
            <person name="Subramanian S."/>
            <person name="Pinnaka A."/>
        </authorList>
    </citation>
    <scope>NUCLEOTIDE SEQUENCE [LARGE SCALE GENOMIC DNA]</scope>
    <source>
        <strain evidence="2 3">AK35</strain>
    </source>
</reference>
<proteinExistence type="predicted"/>
<evidence type="ECO:0000313" key="3">
    <source>
        <dbReference type="Proteomes" id="UP000019460"/>
    </source>
</evidence>
<protein>
    <recommendedName>
        <fullName evidence="1">Putative restriction endonuclease domain-containing protein</fullName>
    </recommendedName>
</protein>
<name>W9VAD6_9GAMM</name>
<evidence type="ECO:0000259" key="1">
    <source>
        <dbReference type="Pfam" id="PF05685"/>
    </source>
</evidence>
<dbReference type="InterPro" id="IPR011335">
    <property type="entry name" value="Restrct_endonuc-II-like"/>
</dbReference>
<dbReference type="Pfam" id="PF05685">
    <property type="entry name" value="Uma2"/>
    <property type="match status" value="1"/>
</dbReference>
<gene>
    <name evidence="2" type="ORF">D779_4131</name>
</gene>
<keyword evidence="3" id="KW-1185">Reference proteome</keyword>